<keyword evidence="1" id="KW-0472">Membrane</keyword>
<keyword evidence="3" id="KW-1185">Reference proteome</keyword>
<keyword evidence="1" id="KW-1133">Transmembrane helix</keyword>
<protein>
    <submittedName>
        <fullName evidence="2">Uncharacterized protein</fullName>
    </submittedName>
</protein>
<dbReference type="EMBL" id="JACEIK010000004">
    <property type="protein sequence ID" value="MCD7446037.1"/>
    <property type="molecule type" value="Genomic_DNA"/>
</dbReference>
<name>A0ABS8RGP9_DATST</name>
<evidence type="ECO:0000256" key="1">
    <source>
        <dbReference type="SAM" id="Phobius"/>
    </source>
</evidence>
<keyword evidence="1" id="KW-0812">Transmembrane</keyword>
<organism evidence="2 3">
    <name type="scientific">Datura stramonium</name>
    <name type="common">Jimsonweed</name>
    <name type="synonym">Common thornapple</name>
    <dbReference type="NCBI Taxonomy" id="4076"/>
    <lineage>
        <taxon>Eukaryota</taxon>
        <taxon>Viridiplantae</taxon>
        <taxon>Streptophyta</taxon>
        <taxon>Embryophyta</taxon>
        <taxon>Tracheophyta</taxon>
        <taxon>Spermatophyta</taxon>
        <taxon>Magnoliopsida</taxon>
        <taxon>eudicotyledons</taxon>
        <taxon>Gunneridae</taxon>
        <taxon>Pentapetalae</taxon>
        <taxon>asterids</taxon>
        <taxon>lamiids</taxon>
        <taxon>Solanales</taxon>
        <taxon>Solanaceae</taxon>
        <taxon>Solanoideae</taxon>
        <taxon>Datureae</taxon>
        <taxon>Datura</taxon>
    </lineage>
</organism>
<accession>A0ABS8RGP9</accession>
<dbReference type="Proteomes" id="UP000823775">
    <property type="component" value="Unassembled WGS sequence"/>
</dbReference>
<reference evidence="2 3" key="1">
    <citation type="journal article" date="2021" name="BMC Genomics">
        <title>Datura genome reveals duplications of psychoactive alkaloid biosynthetic genes and high mutation rate following tissue culture.</title>
        <authorList>
            <person name="Rajewski A."/>
            <person name="Carter-House D."/>
            <person name="Stajich J."/>
            <person name="Litt A."/>
        </authorList>
    </citation>
    <scope>NUCLEOTIDE SEQUENCE [LARGE SCALE GENOMIC DNA]</scope>
    <source>
        <strain evidence="2">AR-01</strain>
    </source>
</reference>
<gene>
    <name evidence="2" type="ORF">HAX54_031520</name>
</gene>
<sequence>MGKKAGLVGYKDPEFAILLSYTVPITFQFVLQFSSKRSCERYLQLRLFPKDPDLTSFQVSITVSPITNDLAIREGILLFSVDSFFAYDAIYADFVPQKVRAEDALAEMPKAEET</sequence>
<proteinExistence type="predicted"/>
<comment type="caution">
    <text evidence="2">The sequence shown here is derived from an EMBL/GenBank/DDBJ whole genome shotgun (WGS) entry which is preliminary data.</text>
</comment>
<evidence type="ECO:0000313" key="3">
    <source>
        <dbReference type="Proteomes" id="UP000823775"/>
    </source>
</evidence>
<feature type="transmembrane region" description="Helical" evidence="1">
    <location>
        <begin position="15"/>
        <end position="33"/>
    </location>
</feature>
<evidence type="ECO:0000313" key="2">
    <source>
        <dbReference type="EMBL" id="MCD7446037.1"/>
    </source>
</evidence>